<proteinExistence type="predicted"/>
<evidence type="ECO:0000256" key="1">
    <source>
        <dbReference type="SAM" id="Phobius"/>
    </source>
</evidence>
<gene>
    <name evidence="2" type="ORF">H8S45_13630</name>
</gene>
<evidence type="ECO:0000313" key="2">
    <source>
        <dbReference type="EMBL" id="MBC5726492.1"/>
    </source>
</evidence>
<keyword evidence="1" id="KW-0812">Transmembrane</keyword>
<dbReference type="EMBL" id="JACOPL010000017">
    <property type="protein sequence ID" value="MBC5726492.1"/>
    <property type="molecule type" value="Genomic_DNA"/>
</dbReference>
<feature type="transmembrane region" description="Helical" evidence="1">
    <location>
        <begin position="28"/>
        <end position="61"/>
    </location>
</feature>
<comment type="caution">
    <text evidence="2">The sequence shown here is derived from an EMBL/GenBank/DDBJ whole genome shotgun (WGS) entry which is preliminary data.</text>
</comment>
<dbReference type="RefSeq" id="WP_054328180.1">
    <property type="nucleotide sequence ID" value="NZ_JACOPL010000017.1"/>
</dbReference>
<sequence length="64" mass="7401">MPALKERLIHWGEQFDAAMERYIFHHRFLGFLMVFIGMPLVTLAAVCICSTLIVLPIAWLWGLI</sequence>
<protein>
    <submittedName>
        <fullName evidence="2">Uncharacterized protein</fullName>
    </submittedName>
</protein>
<organism evidence="2 3">
    <name type="scientific">Agathobaculum faecis</name>
    <dbReference type="NCBI Taxonomy" id="2763013"/>
    <lineage>
        <taxon>Bacteria</taxon>
        <taxon>Bacillati</taxon>
        <taxon>Bacillota</taxon>
        <taxon>Clostridia</taxon>
        <taxon>Eubacteriales</taxon>
        <taxon>Butyricicoccaceae</taxon>
        <taxon>Agathobaculum</taxon>
    </lineage>
</organism>
<accession>A0A923RWV3</accession>
<name>A0A923RWV3_9FIRM</name>
<keyword evidence="1" id="KW-0472">Membrane</keyword>
<dbReference type="Proteomes" id="UP000606499">
    <property type="component" value="Unassembled WGS sequence"/>
</dbReference>
<keyword evidence="1" id="KW-1133">Transmembrane helix</keyword>
<keyword evidence="3" id="KW-1185">Reference proteome</keyword>
<evidence type="ECO:0000313" key="3">
    <source>
        <dbReference type="Proteomes" id="UP000606499"/>
    </source>
</evidence>
<dbReference type="AlphaFoldDB" id="A0A923RWV3"/>
<reference evidence="2" key="1">
    <citation type="submission" date="2020-08" db="EMBL/GenBank/DDBJ databases">
        <title>Genome public.</title>
        <authorList>
            <person name="Liu C."/>
            <person name="Sun Q."/>
        </authorList>
    </citation>
    <scope>NUCLEOTIDE SEQUENCE</scope>
    <source>
        <strain evidence="2">NSJ-28</strain>
    </source>
</reference>